<reference evidence="1" key="1">
    <citation type="journal article" date="2021" name="Proc. Natl. Acad. Sci. U.S.A.">
        <title>A Catalog of Tens of Thousands of Viruses from Human Metagenomes Reveals Hidden Associations with Chronic Diseases.</title>
        <authorList>
            <person name="Tisza M.J."/>
            <person name="Buck C.B."/>
        </authorList>
    </citation>
    <scope>NUCLEOTIDE SEQUENCE</scope>
    <source>
        <strain evidence="1">CtGBP5</strain>
    </source>
</reference>
<sequence>MPEIFSGHCELWMAKINIDYYIRPCVNDCVGLKNRQNTK</sequence>
<name>A0A8S5PBL2_9CAUD</name>
<proteinExistence type="predicted"/>
<dbReference type="EMBL" id="BK015383">
    <property type="protein sequence ID" value="DAE04064.1"/>
    <property type="molecule type" value="Genomic_DNA"/>
</dbReference>
<protein>
    <submittedName>
        <fullName evidence="1">Uncharacterized protein</fullName>
    </submittedName>
</protein>
<organism evidence="1">
    <name type="scientific">Myoviridae sp. ctGBP5</name>
    <dbReference type="NCBI Taxonomy" id="2825071"/>
    <lineage>
        <taxon>Viruses</taxon>
        <taxon>Duplodnaviria</taxon>
        <taxon>Heunggongvirae</taxon>
        <taxon>Uroviricota</taxon>
        <taxon>Caudoviricetes</taxon>
    </lineage>
</organism>
<accession>A0A8S5PBL2</accession>
<evidence type="ECO:0000313" key="1">
    <source>
        <dbReference type="EMBL" id="DAE04064.1"/>
    </source>
</evidence>